<dbReference type="PROSITE" id="PS50895">
    <property type="entry name" value="SURF1"/>
    <property type="match status" value="1"/>
</dbReference>
<evidence type="ECO:0000256" key="6">
    <source>
        <dbReference type="RuleBase" id="RU363076"/>
    </source>
</evidence>
<organism evidence="7 8">
    <name type="scientific">Pleionea mediterranea</name>
    <dbReference type="NCBI Taxonomy" id="523701"/>
    <lineage>
        <taxon>Bacteria</taxon>
        <taxon>Pseudomonadati</taxon>
        <taxon>Pseudomonadota</taxon>
        <taxon>Gammaproteobacteria</taxon>
        <taxon>Oceanospirillales</taxon>
        <taxon>Pleioneaceae</taxon>
        <taxon>Pleionea</taxon>
    </lineage>
</organism>
<keyword evidence="5 6" id="KW-0472">Membrane</keyword>
<comment type="subcellular location">
    <subcellularLocation>
        <location evidence="6">Cell membrane</location>
        <topology evidence="6">Multi-pass membrane protein</topology>
    </subcellularLocation>
    <subcellularLocation>
        <location evidence="1">Membrane</location>
    </subcellularLocation>
</comment>
<dbReference type="PANTHER" id="PTHR23427:SF2">
    <property type="entry name" value="SURFEIT LOCUS PROTEIN 1"/>
    <property type="match status" value="1"/>
</dbReference>
<sequence length="258" mass="29875">MIKHLNKLSVTIPIPFTKRCLRFNVLLVLIFIVMEYGLFRLGFWQLDRAEQKRQLQQNYQQLQKNQPVNLSKTNLNVDDYQPVTFQGEPISELQVYLANEPYKGRDGYHILSAVKLPGGKIVWVNRGWVAALADRRQLPEISELPERWAGNGYAYFSKGDPILFDHALLEVEENQWLIQGLDYDLLSSVLKTRKSSALPFIIRLSKESDHGFIREWTLISMPPDKHLAYAVQWFGLAATLFIILLLLTVKRKDTEYGL</sequence>
<reference evidence="7 8" key="1">
    <citation type="submission" date="2018-05" db="EMBL/GenBank/DDBJ databases">
        <title>Genomic Encyclopedia of Type Strains, Phase IV (KMG-IV): sequencing the most valuable type-strain genomes for metagenomic binning, comparative biology and taxonomic classification.</title>
        <authorList>
            <person name="Goeker M."/>
        </authorList>
    </citation>
    <scope>NUCLEOTIDE SEQUENCE [LARGE SCALE GENOMIC DNA]</scope>
    <source>
        <strain evidence="7 8">DSM 25350</strain>
    </source>
</reference>
<dbReference type="Pfam" id="PF02104">
    <property type="entry name" value="SURF1"/>
    <property type="match status" value="1"/>
</dbReference>
<dbReference type="EMBL" id="QGGU01000002">
    <property type="protein sequence ID" value="PWK53658.1"/>
    <property type="molecule type" value="Genomic_DNA"/>
</dbReference>
<evidence type="ECO:0000256" key="5">
    <source>
        <dbReference type="ARBA" id="ARBA00023136"/>
    </source>
</evidence>
<evidence type="ECO:0000256" key="1">
    <source>
        <dbReference type="ARBA" id="ARBA00004370"/>
    </source>
</evidence>
<dbReference type="CDD" id="cd06662">
    <property type="entry name" value="SURF1"/>
    <property type="match status" value="1"/>
</dbReference>
<dbReference type="InterPro" id="IPR002994">
    <property type="entry name" value="Surf1/Shy1"/>
</dbReference>
<gene>
    <name evidence="7" type="ORF">C8D97_10246</name>
</gene>
<keyword evidence="8" id="KW-1185">Reference proteome</keyword>
<evidence type="ECO:0000256" key="4">
    <source>
        <dbReference type="ARBA" id="ARBA00022989"/>
    </source>
</evidence>
<comment type="similarity">
    <text evidence="2 6">Belongs to the SURF1 family.</text>
</comment>
<proteinExistence type="inferred from homology"/>
<accession>A0A316FYP5</accession>
<dbReference type="Proteomes" id="UP000245790">
    <property type="component" value="Unassembled WGS sequence"/>
</dbReference>
<evidence type="ECO:0000313" key="7">
    <source>
        <dbReference type="EMBL" id="PWK53658.1"/>
    </source>
</evidence>
<evidence type="ECO:0000256" key="3">
    <source>
        <dbReference type="ARBA" id="ARBA00022692"/>
    </source>
</evidence>
<dbReference type="PANTHER" id="PTHR23427">
    <property type="entry name" value="SURFEIT LOCUS PROTEIN"/>
    <property type="match status" value="1"/>
</dbReference>
<evidence type="ECO:0000313" key="8">
    <source>
        <dbReference type="Proteomes" id="UP000245790"/>
    </source>
</evidence>
<dbReference type="InterPro" id="IPR045214">
    <property type="entry name" value="Surf1/Surf4"/>
</dbReference>
<feature type="transmembrane region" description="Helical" evidence="6">
    <location>
        <begin position="21"/>
        <end position="44"/>
    </location>
</feature>
<keyword evidence="4 6" id="KW-1133">Transmembrane helix</keyword>
<keyword evidence="6" id="KW-1003">Cell membrane</keyword>
<keyword evidence="3 6" id="KW-0812">Transmembrane</keyword>
<dbReference type="AlphaFoldDB" id="A0A316FYP5"/>
<name>A0A316FYP5_9GAMM</name>
<dbReference type="GO" id="GO:0005886">
    <property type="term" value="C:plasma membrane"/>
    <property type="evidence" value="ECO:0007669"/>
    <property type="project" value="UniProtKB-SubCell"/>
</dbReference>
<protein>
    <recommendedName>
        <fullName evidence="6">SURF1-like protein</fullName>
    </recommendedName>
</protein>
<evidence type="ECO:0000256" key="2">
    <source>
        <dbReference type="ARBA" id="ARBA00007165"/>
    </source>
</evidence>
<dbReference type="OrthoDB" id="9789940at2"/>
<feature type="transmembrane region" description="Helical" evidence="6">
    <location>
        <begin position="227"/>
        <end position="249"/>
    </location>
</feature>
<dbReference type="RefSeq" id="WP_109761731.1">
    <property type="nucleotide sequence ID" value="NZ_QGGU01000002.1"/>
</dbReference>
<comment type="caution">
    <text evidence="7">The sequence shown here is derived from an EMBL/GenBank/DDBJ whole genome shotgun (WGS) entry which is preliminary data.</text>
</comment>